<protein>
    <recommendedName>
        <fullName evidence="9">NAD(P) transhydrogenase subunit alpha part 1</fullName>
        <ecNumber evidence="3">7.1.1.1</ecNumber>
    </recommendedName>
    <alternativeName>
        <fullName evidence="11">Nicotinamide nucleotide transhydrogenase subunit alpha 1</fullName>
    </alternativeName>
    <alternativeName>
        <fullName evidence="10">Pyridine nucleotide transhydrogenase subunit alpha 1</fullName>
    </alternativeName>
</protein>
<dbReference type="GO" id="GO:0005886">
    <property type="term" value="C:plasma membrane"/>
    <property type="evidence" value="ECO:0007669"/>
    <property type="project" value="TreeGrafter"/>
</dbReference>
<organism evidence="14 15">
    <name type="scientific">Acanthopleuribacter pedis</name>
    <dbReference type="NCBI Taxonomy" id="442870"/>
    <lineage>
        <taxon>Bacteria</taxon>
        <taxon>Pseudomonadati</taxon>
        <taxon>Acidobacteriota</taxon>
        <taxon>Holophagae</taxon>
        <taxon>Acanthopleuribacterales</taxon>
        <taxon>Acanthopleuribacteraceae</taxon>
        <taxon>Acanthopleuribacter</taxon>
    </lineage>
</organism>
<evidence type="ECO:0000256" key="7">
    <source>
        <dbReference type="ARBA" id="ARBA00023027"/>
    </source>
</evidence>
<keyword evidence="4" id="KW-0547">Nucleotide-binding</keyword>
<comment type="caution">
    <text evidence="14">The sequence shown here is derived from an EMBL/GenBank/DDBJ whole genome shotgun (WGS) entry which is preliminary data.</text>
</comment>
<feature type="domain" description="Alanine dehydrogenase/pyridine nucleotide transhydrogenase NAD(H)-binding" evidence="12">
    <location>
        <begin position="154"/>
        <end position="317"/>
    </location>
</feature>
<comment type="similarity">
    <text evidence="2">Belongs to the AlaDH/PNT family.</text>
</comment>
<dbReference type="Pfam" id="PF01262">
    <property type="entry name" value="AlaDh_PNT_C"/>
    <property type="match status" value="1"/>
</dbReference>
<keyword evidence="7" id="KW-0520">NAD</keyword>
<dbReference type="InterPro" id="IPR007698">
    <property type="entry name" value="AlaDH/PNT_NAD(H)-bd"/>
</dbReference>
<dbReference type="SMART" id="SM01003">
    <property type="entry name" value="AlaDh_PNT_N"/>
    <property type="match status" value="1"/>
</dbReference>
<evidence type="ECO:0000256" key="9">
    <source>
        <dbReference type="ARBA" id="ARBA00071353"/>
    </source>
</evidence>
<dbReference type="InterPro" id="IPR036291">
    <property type="entry name" value="NAD(P)-bd_dom_sf"/>
</dbReference>
<evidence type="ECO:0000259" key="13">
    <source>
        <dbReference type="SMART" id="SM01003"/>
    </source>
</evidence>
<keyword evidence="14" id="KW-0560">Oxidoreductase</keyword>
<dbReference type="Pfam" id="PF05222">
    <property type="entry name" value="AlaDh_PNT_N"/>
    <property type="match status" value="1"/>
</dbReference>
<comment type="function">
    <text evidence="1">The transhydrogenation between NADH and NADP is coupled to respiration and ATP hydrolysis and functions as a proton pump across the membrane.</text>
</comment>
<dbReference type="CDD" id="cd05304">
    <property type="entry name" value="Rubrum_tdh"/>
    <property type="match status" value="1"/>
</dbReference>
<reference evidence="14" key="1">
    <citation type="submission" date="2021-03" db="EMBL/GenBank/DDBJ databases">
        <authorList>
            <person name="Wang G."/>
        </authorList>
    </citation>
    <scope>NUCLEOTIDE SEQUENCE</scope>
    <source>
        <strain evidence="14">KCTC 12899</strain>
    </source>
</reference>
<dbReference type="RefSeq" id="WP_207857279.1">
    <property type="nucleotide sequence ID" value="NZ_JAFREP010000004.1"/>
</dbReference>
<proteinExistence type="inferred from homology"/>
<evidence type="ECO:0000256" key="10">
    <source>
        <dbReference type="ARBA" id="ARBA00076996"/>
    </source>
</evidence>
<dbReference type="SUPFAM" id="SSF51735">
    <property type="entry name" value="NAD(P)-binding Rossmann-fold domains"/>
    <property type="match status" value="1"/>
</dbReference>
<dbReference type="InterPro" id="IPR007886">
    <property type="entry name" value="AlaDH/PNT_N"/>
</dbReference>
<dbReference type="GO" id="GO:0008750">
    <property type="term" value="F:proton-translocating NAD(P)+ transhydrogenase activity"/>
    <property type="evidence" value="ECO:0007669"/>
    <property type="project" value="UniProtKB-EC"/>
</dbReference>
<evidence type="ECO:0000256" key="4">
    <source>
        <dbReference type="ARBA" id="ARBA00022741"/>
    </source>
</evidence>
<dbReference type="Proteomes" id="UP000664417">
    <property type="component" value="Unassembled WGS sequence"/>
</dbReference>
<dbReference type="PANTHER" id="PTHR10160:SF19">
    <property type="entry name" value="PROTON-TRANSLOCATING NAD(P)(+) TRANSHYDROGENASE"/>
    <property type="match status" value="1"/>
</dbReference>
<evidence type="ECO:0000313" key="15">
    <source>
        <dbReference type="Proteomes" id="UP000664417"/>
    </source>
</evidence>
<feature type="domain" description="Alanine dehydrogenase/pyridine nucleotide transhydrogenase N-terminal" evidence="13">
    <location>
        <begin position="4"/>
        <end position="145"/>
    </location>
</feature>
<accession>A0A8J7Q208</accession>
<evidence type="ECO:0000259" key="12">
    <source>
        <dbReference type="SMART" id="SM01002"/>
    </source>
</evidence>
<dbReference type="PROSITE" id="PS00837">
    <property type="entry name" value="ALADH_PNT_2"/>
    <property type="match status" value="1"/>
</dbReference>
<evidence type="ECO:0000256" key="5">
    <source>
        <dbReference type="ARBA" id="ARBA00022857"/>
    </source>
</evidence>
<sequence>MHIFFPKEIADLEQRVAVVPETVKKLIAAGYTVSVEKGAGLKAAVSDAAYEKAGATVAGDVAQAWQQADIVAKINGPVQHPELKKHEAEMIKEGGILIASLVPANELDAIKILMQRKVSCFSMSLIPRITIAQKMDTLSSQASIAGYKAVLMAAAQLGKYFPLLMTAAGTITPSKVVILGAGVAGLQAIATARRLGANVEAFDIRAAVKEQVESLGAKFIDIPVADAEDAGGYAKEQSESEQERQRQELAKRLSSADVAITTALIPGRPAPLLITEEMVKGMPLGSVIVDMAVSQGGNCALSEPGQTVEREGVTIIGELNIPATVAIHASQLYARNMLNLITHLTVEKQFNIDLEEVVTDGALLTHDGSCRHEHSRSLLEAS</sequence>
<dbReference type="NCBIfam" id="NF006942">
    <property type="entry name" value="PRK09424.1"/>
    <property type="match status" value="1"/>
</dbReference>
<keyword evidence="15" id="KW-1185">Reference proteome</keyword>
<dbReference type="PANTHER" id="PTHR10160">
    <property type="entry name" value="NAD(P) TRANSHYDROGENASE"/>
    <property type="match status" value="1"/>
</dbReference>
<dbReference type="GO" id="GO:0016491">
    <property type="term" value="F:oxidoreductase activity"/>
    <property type="evidence" value="ECO:0007669"/>
    <property type="project" value="UniProtKB-KW"/>
</dbReference>
<dbReference type="FunFam" id="3.40.50.720:FF:000188">
    <property type="entry name" value="NAD(P) transhydrogenase alpha subunit 1"/>
    <property type="match status" value="1"/>
</dbReference>
<evidence type="ECO:0000256" key="11">
    <source>
        <dbReference type="ARBA" id="ARBA00084087"/>
    </source>
</evidence>
<dbReference type="SMART" id="SM01002">
    <property type="entry name" value="AlaDh_PNT_C"/>
    <property type="match status" value="1"/>
</dbReference>
<keyword evidence="6" id="KW-1278">Translocase</keyword>
<dbReference type="EC" id="7.1.1.1" evidence="3"/>
<gene>
    <name evidence="14" type="ORF">J3U88_05055</name>
</gene>
<keyword evidence="5" id="KW-0521">NADP</keyword>
<evidence type="ECO:0000256" key="2">
    <source>
        <dbReference type="ARBA" id="ARBA00005689"/>
    </source>
</evidence>
<dbReference type="Gene3D" id="3.40.50.720">
    <property type="entry name" value="NAD(P)-binding Rossmann-like Domain"/>
    <property type="match status" value="2"/>
</dbReference>
<evidence type="ECO:0000256" key="1">
    <source>
        <dbReference type="ARBA" id="ARBA00003943"/>
    </source>
</evidence>
<name>A0A8J7Q208_9BACT</name>
<dbReference type="EMBL" id="JAFREP010000004">
    <property type="protein sequence ID" value="MBO1317820.1"/>
    <property type="molecule type" value="Genomic_DNA"/>
</dbReference>
<evidence type="ECO:0000256" key="3">
    <source>
        <dbReference type="ARBA" id="ARBA00012943"/>
    </source>
</evidence>
<dbReference type="InterPro" id="IPR008143">
    <property type="entry name" value="Ala_DH/PNT_CS2"/>
</dbReference>
<evidence type="ECO:0000256" key="8">
    <source>
        <dbReference type="ARBA" id="ARBA00048202"/>
    </source>
</evidence>
<comment type="catalytic activity">
    <reaction evidence="8">
        <text>NAD(+) + NADPH + H(+)(in) = NADH + NADP(+) + H(+)(out)</text>
        <dbReference type="Rhea" id="RHEA:47992"/>
        <dbReference type="ChEBI" id="CHEBI:15378"/>
        <dbReference type="ChEBI" id="CHEBI:57540"/>
        <dbReference type="ChEBI" id="CHEBI:57783"/>
        <dbReference type="ChEBI" id="CHEBI:57945"/>
        <dbReference type="ChEBI" id="CHEBI:58349"/>
        <dbReference type="EC" id="7.1.1.1"/>
    </reaction>
</comment>
<dbReference type="GO" id="GO:0006740">
    <property type="term" value="P:NADPH regeneration"/>
    <property type="evidence" value="ECO:0007669"/>
    <property type="project" value="TreeGrafter"/>
</dbReference>
<dbReference type="GO" id="GO:0050661">
    <property type="term" value="F:NADP binding"/>
    <property type="evidence" value="ECO:0007669"/>
    <property type="project" value="TreeGrafter"/>
</dbReference>
<evidence type="ECO:0000256" key="6">
    <source>
        <dbReference type="ARBA" id="ARBA00022967"/>
    </source>
</evidence>
<dbReference type="SUPFAM" id="SSF52283">
    <property type="entry name" value="Formate/glycerate dehydrogenase catalytic domain-like"/>
    <property type="match status" value="1"/>
</dbReference>
<evidence type="ECO:0000313" key="14">
    <source>
        <dbReference type="EMBL" id="MBO1317820.1"/>
    </source>
</evidence>
<dbReference type="AlphaFoldDB" id="A0A8J7Q208"/>